<organism evidence="1 2">
    <name type="scientific">Hypocrea atroviridis (strain ATCC 20476 / IMI 206040)</name>
    <name type="common">Trichoderma atroviride</name>
    <dbReference type="NCBI Taxonomy" id="452589"/>
    <lineage>
        <taxon>Eukaryota</taxon>
        <taxon>Fungi</taxon>
        <taxon>Dikarya</taxon>
        <taxon>Ascomycota</taxon>
        <taxon>Pezizomycotina</taxon>
        <taxon>Sordariomycetes</taxon>
        <taxon>Hypocreomycetidae</taxon>
        <taxon>Hypocreales</taxon>
        <taxon>Hypocreaceae</taxon>
        <taxon>Trichoderma</taxon>
    </lineage>
</organism>
<protein>
    <submittedName>
        <fullName evidence="1">Uncharacterized protein</fullName>
    </submittedName>
</protein>
<reference evidence="1 2" key="1">
    <citation type="journal article" date="2011" name="Genome Biol.">
        <title>Comparative genome sequence analysis underscores mycoparasitism as the ancestral life style of Trichoderma.</title>
        <authorList>
            <person name="Kubicek C.P."/>
            <person name="Herrera-Estrella A."/>
            <person name="Seidl-Seiboth V."/>
            <person name="Martinez D.A."/>
            <person name="Druzhinina I.S."/>
            <person name="Thon M."/>
            <person name="Zeilinger S."/>
            <person name="Casas-Flores S."/>
            <person name="Horwitz B.A."/>
            <person name="Mukherjee P.K."/>
            <person name="Mukherjee M."/>
            <person name="Kredics L."/>
            <person name="Alcaraz L.D."/>
            <person name="Aerts A."/>
            <person name="Antal Z."/>
            <person name="Atanasova L."/>
            <person name="Cervantes-Badillo M.G."/>
            <person name="Challacombe J."/>
            <person name="Chertkov O."/>
            <person name="McCluskey K."/>
            <person name="Coulpier F."/>
            <person name="Deshpande N."/>
            <person name="von Doehren H."/>
            <person name="Ebbole D.J."/>
            <person name="Esquivel-Naranjo E.U."/>
            <person name="Fekete E."/>
            <person name="Flipphi M."/>
            <person name="Glaser F."/>
            <person name="Gomez-Rodriguez E.Y."/>
            <person name="Gruber S."/>
            <person name="Han C."/>
            <person name="Henrissat B."/>
            <person name="Hermosa R."/>
            <person name="Hernandez-Onate M."/>
            <person name="Karaffa L."/>
            <person name="Kosti I."/>
            <person name="Le Crom S."/>
            <person name="Lindquist E."/>
            <person name="Lucas S."/>
            <person name="Luebeck M."/>
            <person name="Luebeck P.S."/>
            <person name="Margeot A."/>
            <person name="Metz B."/>
            <person name="Misra M."/>
            <person name="Nevalainen H."/>
            <person name="Omann M."/>
            <person name="Packer N."/>
            <person name="Perrone G."/>
            <person name="Uresti-Rivera E.E."/>
            <person name="Salamov A."/>
            <person name="Schmoll M."/>
            <person name="Seiboth B."/>
            <person name="Shapiro H."/>
            <person name="Sukno S."/>
            <person name="Tamayo-Ramos J.A."/>
            <person name="Tisch D."/>
            <person name="Wiest A."/>
            <person name="Wilkinson H.H."/>
            <person name="Zhang M."/>
            <person name="Coutinho P.M."/>
            <person name="Kenerley C.M."/>
            <person name="Monte E."/>
            <person name="Baker S.E."/>
            <person name="Grigoriev I.V."/>
        </authorList>
    </citation>
    <scope>NUCLEOTIDE SEQUENCE [LARGE SCALE GENOMIC DNA]</scope>
    <source>
        <strain evidence="2">ATCC 20476 / IMI 206040</strain>
    </source>
</reference>
<comment type="caution">
    <text evidence="1">The sequence shown here is derived from an EMBL/GenBank/DDBJ whole genome shotgun (WGS) entry which is preliminary data.</text>
</comment>
<dbReference type="HOGENOM" id="CLU_2758100_0_0_1"/>
<gene>
    <name evidence="1" type="ORF">TRIATDRAFT_254955</name>
</gene>
<evidence type="ECO:0000313" key="2">
    <source>
        <dbReference type="Proteomes" id="UP000005426"/>
    </source>
</evidence>
<accession>G9NIY8</accession>
<sequence length="70" mass="8082">MIPYQRTSSWESKGTKKLVEGLKKFNSCVHQPESKRAKPERYRGIYFSANSVGGNFVLHRPQPSWPFLQA</sequence>
<proteinExistence type="predicted"/>
<dbReference type="Proteomes" id="UP000005426">
    <property type="component" value="Unassembled WGS sequence"/>
</dbReference>
<dbReference type="AlphaFoldDB" id="G9NIY8"/>
<keyword evidence="2" id="KW-1185">Reference proteome</keyword>
<dbReference type="OrthoDB" id="9834376at2759"/>
<dbReference type="EMBL" id="ABDG02000016">
    <property type="protein sequence ID" value="EHK49745.1"/>
    <property type="molecule type" value="Genomic_DNA"/>
</dbReference>
<evidence type="ECO:0000313" key="1">
    <source>
        <dbReference type="EMBL" id="EHK49745.1"/>
    </source>
</evidence>
<name>G9NIY8_HYPAI</name>